<dbReference type="AlphaFoldDB" id="Q23Q22"/>
<dbReference type="OrthoDB" id="2096344at2759"/>
<name>Q23Q22_TETTS</name>
<evidence type="ECO:0000256" key="1">
    <source>
        <dbReference type="SAM" id="MobiDB-lite"/>
    </source>
</evidence>
<dbReference type="Gene3D" id="2.130.10.10">
    <property type="entry name" value="YVTN repeat-like/Quinoprotein amine dehydrogenase"/>
    <property type="match status" value="1"/>
</dbReference>
<dbReference type="InterPro" id="IPR036322">
    <property type="entry name" value="WD40_repeat_dom_sf"/>
</dbReference>
<proteinExistence type="predicted"/>
<dbReference type="PANTHER" id="PTHR44499:SF1">
    <property type="entry name" value="JOUBERIN"/>
    <property type="match status" value="1"/>
</dbReference>
<dbReference type="SMART" id="SM00320">
    <property type="entry name" value="WD40"/>
    <property type="match status" value="4"/>
</dbReference>
<dbReference type="PANTHER" id="PTHR44499">
    <property type="entry name" value="JOUBERIN"/>
    <property type="match status" value="1"/>
</dbReference>
<dbReference type="GO" id="GO:0036064">
    <property type="term" value="C:ciliary basal body"/>
    <property type="evidence" value="ECO:0007669"/>
    <property type="project" value="TreeGrafter"/>
</dbReference>
<protein>
    <submittedName>
        <fullName evidence="2">WD domain, G-beta repeat protein</fullName>
    </submittedName>
</protein>
<gene>
    <name evidence="2" type="ORF">TTHERM_00460620</name>
</gene>
<sequence>MNSRDRLNYSENQQLLNSDNKRRYSRSQMERGSYDQNKSPNDIDYYEPRPERKVKELKEHTQLRTQLIDHTGYLQDKIYTTCYPLGAKISQTFKSIFRKGDTYVQILEETKKIVQKDIPDDKPSLPNKILQLKINEISNQELDPNLSHPFVRVHIVDMKNGIYVQKSKNDRDCLIRGESLAIFDETKKEYESFKNDLIYSFATNCVDLREAGGARARWNETFLINEEIDNILKEDIIILFEVLDFNPKQLQTRDFNNLDQDHYYKVAWGYIRPIGLAKTHFGLSKVQLYKYIFDSQKLNPKQRRHFIPLVYFDFIWPNKTNYEGFLSVQISPIDAPPEIRVPYKAMNVFEIESDDHFYGGSRITKSRLKDQMAREYEDEILDKEKEKGRRIREPNKPCIFPDKLMKKFISAELGCFRLSFSPNGKILAAACTKKNGETIIKFFDVDESFAQIYQYRGHTNLIHCMDWMRSTKNYTLLSTSSSDFSNKVWKVPFYSQTDEYIDEDDSEEYYLSANIHHPSYVYCSKFYPLRKGSSNLLLVTGCFDSYVRFFFINQEAIGQKLECQHKILISQGGEFEQYNNLLDHRHPNCIEFDSQSLMFVGDSLGLIHLYIVTSVLDDPRSVQKQRIIENPNLKGDPISQLHYIQNKKYLIVHSRNNCIWNVEIQNKPTITNKYIGSFSSKFPVHSCVSPDEIWILSGSEDGKLHLWGLEDKGYDDYSIRSNLDRINALEYNIDGVISDVSWNSTYHMIAVCGFGKDHPIGVYYFEKETDLTLAQYRDLKDKLDQQEKMRMQFDLDQEYQQDPYDPKINRQYQNNYYTTY</sequence>
<dbReference type="STRING" id="312017.Q23Q22"/>
<evidence type="ECO:0000313" key="3">
    <source>
        <dbReference type="Proteomes" id="UP000009168"/>
    </source>
</evidence>
<dbReference type="eggNOG" id="KOG0266">
    <property type="taxonomic scope" value="Eukaryota"/>
</dbReference>
<accession>Q23Q22</accession>
<feature type="compositionally biased region" description="Polar residues" evidence="1">
    <location>
        <begin position="9"/>
        <end position="18"/>
    </location>
</feature>
<dbReference type="EMBL" id="GG662650">
    <property type="protein sequence ID" value="EAR98513.2"/>
    <property type="molecule type" value="Genomic_DNA"/>
</dbReference>
<feature type="region of interest" description="Disordered" evidence="1">
    <location>
        <begin position="1"/>
        <end position="47"/>
    </location>
</feature>
<dbReference type="InterPro" id="IPR001680">
    <property type="entry name" value="WD40_rpt"/>
</dbReference>
<dbReference type="GeneID" id="7825697"/>
<dbReference type="GO" id="GO:0044458">
    <property type="term" value="P:motile cilium assembly"/>
    <property type="evidence" value="ECO:0007669"/>
    <property type="project" value="TreeGrafter"/>
</dbReference>
<dbReference type="HOGENOM" id="CLU_277651_0_0_1"/>
<dbReference type="KEGG" id="tet:TTHERM_00460620"/>
<dbReference type="InParanoid" id="Q23Q22"/>
<dbReference type="Pfam" id="PF00400">
    <property type="entry name" value="WD40"/>
    <property type="match status" value="2"/>
</dbReference>
<dbReference type="InterPro" id="IPR015943">
    <property type="entry name" value="WD40/YVTN_repeat-like_dom_sf"/>
</dbReference>
<dbReference type="Proteomes" id="UP000009168">
    <property type="component" value="Unassembled WGS sequence"/>
</dbReference>
<dbReference type="InterPro" id="IPR052803">
    <property type="entry name" value="Cilium-Associated_Jouberin"/>
</dbReference>
<evidence type="ECO:0000313" key="2">
    <source>
        <dbReference type="EMBL" id="EAR98513.2"/>
    </source>
</evidence>
<keyword evidence="3" id="KW-1185">Reference proteome</keyword>
<dbReference type="SUPFAM" id="SSF50978">
    <property type="entry name" value="WD40 repeat-like"/>
    <property type="match status" value="1"/>
</dbReference>
<dbReference type="RefSeq" id="XP_001018758.2">
    <property type="nucleotide sequence ID" value="XM_001018758.2"/>
</dbReference>
<organism evidence="2 3">
    <name type="scientific">Tetrahymena thermophila (strain SB210)</name>
    <dbReference type="NCBI Taxonomy" id="312017"/>
    <lineage>
        <taxon>Eukaryota</taxon>
        <taxon>Sar</taxon>
        <taxon>Alveolata</taxon>
        <taxon>Ciliophora</taxon>
        <taxon>Intramacronucleata</taxon>
        <taxon>Oligohymenophorea</taxon>
        <taxon>Hymenostomatida</taxon>
        <taxon>Tetrahymenina</taxon>
        <taxon>Tetrahymenidae</taxon>
        <taxon>Tetrahymena</taxon>
    </lineage>
</organism>
<reference evidence="3" key="1">
    <citation type="journal article" date="2006" name="PLoS Biol.">
        <title>Macronuclear genome sequence of the ciliate Tetrahymena thermophila, a model eukaryote.</title>
        <authorList>
            <person name="Eisen J.A."/>
            <person name="Coyne R.S."/>
            <person name="Wu M."/>
            <person name="Wu D."/>
            <person name="Thiagarajan M."/>
            <person name="Wortman J.R."/>
            <person name="Badger J.H."/>
            <person name="Ren Q."/>
            <person name="Amedeo P."/>
            <person name="Jones K.M."/>
            <person name="Tallon L.J."/>
            <person name="Delcher A.L."/>
            <person name="Salzberg S.L."/>
            <person name="Silva J.C."/>
            <person name="Haas B.J."/>
            <person name="Majoros W.H."/>
            <person name="Farzad M."/>
            <person name="Carlton J.M."/>
            <person name="Smith R.K. Jr."/>
            <person name="Garg J."/>
            <person name="Pearlman R.E."/>
            <person name="Karrer K.M."/>
            <person name="Sun L."/>
            <person name="Manning G."/>
            <person name="Elde N.C."/>
            <person name="Turkewitz A.P."/>
            <person name="Asai D.J."/>
            <person name="Wilkes D.E."/>
            <person name="Wang Y."/>
            <person name="Cai H."/>
            <person name="Collins K."/>
            <person name="Stewart B.A."/>
            <person name="Lee S.R."/>
            <person name="Wilamowska K."/>
            <person name="Weinberg Z."/>
            <person name="Ruzzo W.L."/>
            <person name="Wloga D."/>
            <person name="Gaertig J."/>
            <person name="Frankel J."/>
            <person name="Tsao C.-C."/>
            <person name="Gorovsky M.A."/>
            <person name="Keeling P.J."/>
            <person name="Waller R.F."/>
            <person name="Patron N.J."/>
            <person name="Cherry J.M."/>
            <person name="Stover N.A."/>
            <person name="Krieger C.J."/>
            <person name="del Toro C."/>
            <person name="Ryder H.F."/>
            <person name="Williamson S.C."/>
            <person name="Barbeau R.A."/>
            <person name="Hamilton E.P."/>
            <person name="Orias E."/>
        </authorList>
    </citation>
    <scope>NUCLEOTIDE SEQUENCE [LARGE SCALE GENOMIC DNA]</scope>
    <source>
        <strain evidence="3">SB210</strain>
    </source>
</reference>